<evidence type="ECO:0000313" key="2">
    <source>
        <dbReference type="Proteomes" id="UP001497680"/>
    </source>
</evidence>
<dbReference type="Proteomes" id="UP001497680">
    <property type="component" value="Unassembled WGS sequence"/>
</dbReference>
<sequence>MDGPAYSVPSKKKGTSLFFLYIYLSLATSCAHTSIWNPSSFFSCFCNHQRDGNLPGESRGEELFIFFKSLREYLWVDDRTPNPPNPPLRDWTSDGAVQILGSFLCYIPEYDRIGCLSGRLRWGGIVDVFQKANSICFVQYRGVLRPIFLVTIYPISVPPFPYYKV</sequence>
<dbReference type="EMBL" id="MU394296">
    <property type="protein sequence ID" value="KAI6089245.1"/>
    <property type="molecule type" value="Genomic_DNA"/>
</dbReference>
<accession>A0ACC0DA38</accession>
<reference evidence="1 2" key="1">
    <citation type="journal article" date="2022" name="New Phytol.">
        <title>Ecological generalism drives hyperdiversity of secondary metabolite gene clusters in xylarialean endophytes.</title>
        <authorList>
            <person name="Franco M.E.E."/>
            <person name="Wisecaver J.H."/>
            <person name="Arnold A.E."/>
            <person name="Ju Y.M."/>
            <person name="Slot J.C."/>
            <person name="Ahrendt S."/>
            <person name="Moore L.P."/>
            <person name="Eastman K.E."/>
            <person name="Scott K."/>
            <person name="Konkel Z."/>
            <person name="Mondo S.J."/>
            <person name="Kuo A."/>
            <person name="Hayes R.D."/>
            <person name="Haridas S."/>
            <person name="Andreopoulos B."/>
            <person name="Riley R."/>
            <person name="LaButti K."/>
            <person name="Pangilinan J."/>
            <person name="Lipzen A."/>
            <person name="Amirebrahimi M."/>
            <person name="Yan J."/>
            <person name="Adam C."/>
            <person name="Keymanesh K."/>
            <person name="Ng V."/>
            <person name="Louie K."/>
            <person name="Northen T."/>
            <person name="Drula E."/>
            <person name="Henrissat B."/>
            <person name="Hsieh H.M."/>
            <person name="Youens-Clark K."/>
            <person name="Lutzoni F."/>
            <person name="Miadlikowska J."/>
            <person name="Eastwood D.C."/>
            <person name="Hamelin R.C."/>
            <person name="Grigoriev I.V."/>
            <person name="U'Ren J.M."/>
        </authorList>
    </citation>
    <scope>NUCLEOTIDE SEQUENCE [LARGE SCALE GENOMIC DNA]</scope>
    <source>
        <strain evidence="1 2">ER1909</strain>
    </source>
</reference>
<name>A0ACC0DA38_9PEZI</name>
<keyword evidence="2" id="KW-1185">Reference proteome</keyword>
<organism evidence="1 2">
    <name type="scientific">Hypoxylon rubiginosum</name>
    <dbReference type="NCBI Taxonomy" id="110542"/>
    <lineage>
        <taxon>Eukaryota</taxon>
        <taxon>Fungi</taxon>
        <taxon>Dikarya</taxon>
        <taxon>Ascomycota</taxon>
        <taxon>Pezizomycotina</taxon>
        <taxon>Sordariomycetes</taxon>
        <taxon>Xylariomycetidae</taxon>
        <taxon>Xylariales</taxon>
        <taxon>Hypoxylaceae</taxon>
        <taxon>Hypoxylon</taxon>
    </lineage>
</organism>
<evidence type="ECO:0000313" key="1">
    <source>
        <dbReference type="EMBL" id="KAI6089245.1"/>
    </source>
</evidence>
<protein>
    <submittedName>
        <fullName evidence="1">Uncharacterized protein</fullName>
    </submittedName>
</protein>
<proteinExistence type="predicted"/>
<gene>
    <name evidence="1" type="ORF">F4821DRAFT_60121</name>
</gene>
<comment type="caution">
    <text evidence="1">The sequence shown here is derived from an EMBL/GenBank/DDBJ whole genome shotgun (WGS) entry which is preliminary data.</text>
</comment>